<dbReference type="PANTHER" id="PTHR12166:SF8">
    <property type="entry name" value="CALCIUM-DEPENDENT SECRETION ACTIVATOR"/>
    <property type="match status" value="1"/>
</dbReference>
<evidence type="ECO:0000256" key="6">
    <source>
        <dbReference type="ARBA" id="ARBA00022927"/>
    </source>
</evidence>
<organism evidence="15 16">
    <name type="scientific">Nematostella vectensis</name>
    <name type="common">Starlet sea anemone</name>
    <dbReference type="NCBI Taxonomy" id="45351"/>
    <lineage>
        <taxon>Eukaryota</taxon>
        <taxon>Metazoa</taxon>
        <taxon>Cnidaria</taxon>
        <taxon>Anthozoa</taxon>
        <taxon>Hexacorallia</taxon>
        <taxon>Actiniaria</taxon>
        <taxon>Edwardsiidae</taxon>
        <taxon>Nematostella</taxon>
    </lineage>
</organism>
<dbReference type="InterPro" id="IPR011993">
    <property type="entry name" value="PH-like_dom_sf"/>
</dbReference>
<keyword evidence="2" id="KW-0813">Transport</keyword>
<dbReference type="SUPFAM" id="SSF50729">
    <property type="entry name" value="PH domain-like"/>
    <property type="match status" value="1"/>
</dbReference>
<sequence length="1174" mass="134701">MARRQAKVSKQQLHTIKERFKAFLNGNTKIASDEAFYNAVRAYYDIFICSERVLKLVVSGGCSANDFREVFKSIIEKRVRSLPEIHGLSKETVLSAWMAKFDAIYRGEDDPRKGTSRIAASAASELILSKEQLYEMFQTILGIKKYEHQILYNACQLDNADEQAACIRRELQRKMTNIPEQRKRLPPFLIKDMEALYVEEQQAEINQLMGALESLPVAKGSSESKYSLYRLKKVQNSISVVDVPDDTDPTLSKSDIVLSFTIEVVVSEARGLKQLPAKKIVYCTMEVEGGEKLQTGQAEAGKPVWDTQGDFTTCHARPIIKIKLFAENLGIMALDDKELGRLIIKPVPGGSDVFEWHALTAPKGWTGGKLELKVAVKMDKPLNLKKSGMLFAHGKTLWKKWKKRFFVLVQVSQYTFAMCSYMEKKSEPSDMMQLDGYTVDYCEKIEGEEFKGGRFFFKAVKEGDQMIFATDEELERTVWVNKLYMATGQSHKPVAPKLSMVATALESSSTLSRVQGAADRAKKHGFDDLIQADPSKFDHHYLFEQLQRRTLDHRLSDSYSCLGWFSPGQVFVLDEYCARYGVRGCHRHLYYLSDLLDRAETGIMIDPTLLHYSFAFCASHVHGNRPDGIGTITVDEKNKFEEIKDRLWNLLAHQITHFRYCFPFGRPEGALKATLSLFERVMMKDISTPVPPEEFRNEIRKCLQKAALVNYTRVSAYAQIEGISVRKKSSSRPHPCYCSIFKFRILHKENTGKRKDAPPDKRLDDIMHLAELCIDLLQQNEEHHAEALAWVADLMAEHQEIFWSLFSVDMDAALAVQLPDTWDSFQLFQLLNDYLSNEPSLQRGKFHLHLRETFAPLVIRYIDLMESSIAQSVHKDFAKETWIAVGEGCNSSEELFWKLGALQQFISDLNWPDEVMEAHLIKRLKLMSADMVESCIKRTKERLDKWLSTTKFSTDYVIPSTVFVMMNVITQAKKQSQILCAREESESEQHRYHSDVYEVLTGSQKDVAERIAEKLNSVLNALLHKLARYDHGSLLSSVFALKNPGNEMELNFTRFVKTNLSRVMKELSEERLKKYIVKKWYTSMVMRICEWLSHRMSDSLHEYQLKTLLPITKEIPVLFEHCGLPPKRLRCTTYGTVLSRLQVEEAMHKGEQIHLDEDYRGYSHSDDEDSDPTS</sequence>
<proteinExistence type="predicted"/>
<dbReference type="PROSITE" id="PS51258">
    <property type="entry name" value="MHD1"/>
    <property type="match status" value="1"/>
</dbReference>
<keyword evidence="10" id="KW-0968">Cytoplasmic vesicle</keyword>
<dbReference type="OMA" id="FAFCATH"/>
<dbReference type="InterPro" id="IPR014770">
    <property type="entry name" value="Munc13_1"/>
</dbReference>
<evidence type="ECO:0000256" key="3">
    <source>
        <dbReference type="ARBA" id="ARBA00022483"/>
    </source>
</evidence>
<accession>A7RT87</accession>
<evidence type="ECO:0000259" key="14">
    <source>
        <dbReference type="PROSITE" id="PS51258"/>
    </source>
</evidence>
<keyword evidence="5" id="KW-0106">Calcium</keyword>
<reference evidence="15 16" key="1">
    <citation type="journal article" date="2007" name="Science">
        <title>Sea anemone genome reveals ancestral eumetazoan gene repertoire and genomic organization.</title>
        <authorList>
            <person name="Putnam N.H."/>
            <person name="Srivastava M."/>
            <person name="Hellsten U."/>
            <person name="Dirks B."/>
            <person name="Chapman J."/>
            <person name="Salamov A."/>
            <person name="Terry A."/>
            <person name="Shapiro H."/>
            <person name="Lindquist E."/>
            <person name="Kapitonov V.V."/>
            <person name="Jurka J."/>
            <person name="Genikhovich G."/>
            <person name="Grigoriev I.V."/>
            <person name="Lucas S.M."/>
            <person name="Steele R.E."/>
            <person name="Finnerty J.R."/>
            <person name="Technau U."/>
            <person name="Martindale M.Q."/>
            <person name="Rokhsar D.S."/>
        </authorList>
    </citation>
    <scope>NUCLEOTIDE SEQUENCE [LARGE SCALE GENOMIC DNA]</scope>
    <source>
        <strain evidence="16">CH2 X CH6</strain>
    </source>
</reference>
<keyword evidence="9" id="KW-0472">Membrane</keyword>
<comment type="subcellular location">
    <subcellularLocation>
        <location evidence="1">Cytoplasmic vesicle membrane</location>
    </subcellularLocation>
    <subcellularLocation>
        <location evidence="11">Synapse</location>
    </subcellularLocation>
</comment>
<feature type="domain" description="C2" evidence="13">
    <location>
        <begin position="243"/>
        <end position="357"/>
    </location>
</feature>
<dbReference type="SMART" id="SM00233">
    <property type="entry name" value="PH"/>
    <property type="match status" value="1"/>
</dbReference>
<evidence type="ECO:0000313" key="16">
    <source>
        <dbReference type="Proteomes" id="UP000001593"/>
    </source>
</evidence>
<dbReference type="PROSITE" id="PS50004">
    <property type="entry name" value="C2"/>
    <property type="match status" value="1"/>
</dbReference>
<dbReference type="GO" id="GO:0015031">
    <property type="term" value="P:protein transport"/>
    <property type="evidence" value="ECO:0007669"/>
    <property type="project" value="UniProtKB-KW"/>
</dbReference>
<name>A7RT87_NEMVE</name>
<dbReference type="Pfam" id="PF00169">
    <property type="entry name" value="PH"/>
    <property type="match status" value="1"/>
</dbReference>
<evidence type="ECO:0000256" key="7">
    <source>
        <dbReference type="ARBA" id="ARBA00023018"/>
    </source>
</evidence>
<evidence type="ECO:0000313" key="15">
    <source>
        <dbReference type="EMBL" id="EDO45421.1"/>
    </source>
</evidence>
<evidence type="ECO:0000256" key="1">
    <source>
        <dbReference type="ARBA" id="ARBA00004156"/>
    </source>
</evidence>
<keyword evidence="6" id="KW-0653">Protein transport</keyword>
<keyword evidence="16" id="KW-1185">Reference proteome</keyword>
<dbReference type="InterPro" id="IPR001849">
    <property type="entry name" value="PH_domain"/>
</dbReference>
<dbReference type="CDD" id="cd01234">
    <property type="entry name" value="PH_CADPS"/>
    <property type="match status" value="1"/>
</dbReference>
<evidence type="ECO:0000256" key="11">
    <source>
        <dbReference type="ARBA" id="ARBA00034103"/>
    </source>
</evidence>
<feature type="non-terminal residue" evidence="15">
    <location>
        <position position="1"/>
    </location>
</feature>
<dbReference type="InterPro" id="IPR000008">
    <property type="entry name" value="C2_dom"/>
</dbReference>
<dbReference type="GO" id="GO:0008289">
    <property type="term" value="F:lipid binding"/>
    <property type="evidence" value="ECO:0007669"/>
    <property type="project" value="UniProtKB-KW"/>
</dbReference>
<evidence type="ECO:0008006" key="17">
    <source>
        <dbReference type="Google" id="ProtNLM"/>
    </source>
</evidence>
<dbReference type="GO" id="GO:0016079">
    <property type="term" value="P:synaptic vesicle exocytosis"/>
    <property type="evidence" value="ECO:0007669"/>
    <property type="project" value="InterPro"/>
</dbReference>
<feature type="domain" description="PH" evidence="12">
    <location>
        <begin position="383"/>
        <end position="488"/>
    </location>
</feature>
<dbReference type="PROSITE" id="PS50003">
    <property type="entry name" value="PH_DOMAIN"/>
    <property type="match status" value="1"/>
</dbReference>
<dbReference type="GO" id="GO:0046872">
    <property type="term" value="F:metal ion binding"/>
    <property type="evidence" value="ECO:0007669"/>
    <property type="project" value="UniProtKB-KW"/>
</dbReference>
<evidence type="ECO:0000256" key="10">
    <source>
        <dbReference type="ARBA" id="ARBA00023329"/>
    </source>
</evidence>
<feature type="domain" description="MHD1" evidence="14">
    <location>
        <begin position="808"/>
        <end position="939"/>
    </location>
</feature>
<dbReference type="FunFam" id="2.30.29.30:FF:000007">
    <property type="entry name" value="Calcium-dependent secretion activator 2 isoform B"/>
    <property type="match status" value="1"/>
</dbReference>
<dbReference type="PhylomeDB" id="A7RT87"/>
<dbReference type="Gene3D" id="2.30.29.30">
    <property type="entry name" value="Pleckstrin-homology domain (PH domain)/Phosphotyrosine-binding domain (PTB)"/>
    <property type="match status" value="1"/>
</dbReference>
<dbReference type="Pfam" id="PF06292">
    <property type="entry name" value="MUN"/>
    <property type="match status" value="2"/>
</dbReference>
<dbReference type="SMART" id="SM01145">
    <property type="entry name" value="DUF1041"/>
    <property type="match status" value="1"/>
</dbReference>
<dbReference type="InParanoid" id="A7RT87"/>
<dbReference type="HOGENOM" id="CLU_007068_0_0_1"/>
<dbReference type="InterPro" id="IPR010439">
    <property type="entry name" value="MUN_dom"/>
</dbReference>
<dbReference type="InterPro" id="IPR035892">
    <property type="entry name" value="C2_domain_sf"/>
</dbReference>
<dbReference type="SUPFAM" id="SSF49562">
    <property type="entry name" value="C2 domain (Calcium/lipid-binding domain, CaLB)"/>
    <property type="match status" value="1"/>
</dbReference>
<evidence type="ECO:0000256" key="8">
    <source>
        <dbReference type="ARBA" id="ARBA00023121"/>
    </source>
</evidence>
<evidence type="ECO:0000256" key="5">
    <source>
        <dbReference type="ARBA" id="ARBA00022837"/>
    </source>
</evidence>
<dbReference type="Pfam" id="PF25341">
    <property type="entry name" value="C2_CAPS"/>
    <property type="match status" value="1"/>
</dbReference>
<keyword evidence="7" id="KW-0770">Synapse</keyword>
<gene>
    <name evidence="15" type="ORF">NEMVEDRAFT_v1g162421</name>
</gene>
<keyword evidence="4" id="KW-0479">Metal-binding</keyword>
<dbReference type="InterPro" id="IPR057457">
    <property type="entry name" value="CAPS_C2"/>
</dbReference>
<dbReference type="EMBL" id="DS469536">
    <property type="protein sequence ID" value="EDO45421.1"/>
    <property type="molecule type" value="Genomic_DNA"/>
</dbReference>
<dbReference type="GO" id="GO:0098793">
    <property type="term" value="C:presynapse"/>
    <property type="evidence" value="ECO:0007669"/>
    <property type="project" value="GOC"/>
</dbReference>
<dbReference type="GO" id="GO:0030659">
    <property type="term" value="C:cytoplasmic vesicle membrane"/>
    <property type="evidence" value="ECO:0007669"/>
    <property type="project" value="UniProtKB-SubCell"/>
</dbReference>
<dbReference type="PANTHER" id="PTHR12166">
    <property type="entry name" value="CALCIUM-DEPENDENT SECRETION ACTIVATOR"/>
    <property type="match status" value="1"/>
</dbReference>
<evidence type="ECO:0000256" key="2">
    <source>
        <dbReference type="ARBA" id="ARBA00022448"/>
    </source>
</evidence>
<dbReference type="InterPro" id="IPR033227">
    <property type="entry name" value="CAPS"/>
</dbReference>
<protein>
    <recommendedName>
        <fullName evidence="17">Calcium-dependent secretion activator</fullName>
    </recommendedName>
</protein>
<dbReference type="GO" id="GO:0006887">
    <property type="term" value="P:exocytosis"/>
    <property type="evidence" value="ECO:0000318"/>
    <property type="project" value="GO_Central"/>
</dbReference>
<evidence type="ECO:0000256" key="4">
    <source>
        <dbReference type="ARBA" id="ARBA00022723"/>
    </source>
</evidence>
<evidence type="ECO:0000259" key="12">
    <source>
        <dbReference type="PROSITE" id="PS50003"/>
    </source>
</evidence>
<dbReference type="STRING" id="45351.A7RT87"/>
<dbReference type="Proteomes" id="UP000001593">
    <property type="component" value="Unassembled WGS sequence"/>
</dbReference>
<dbReference type="AlphaFoldDB" id="A7RT87"/>
<dbReference type="GO" id="GO:1990504">
    <property type="term" value="P:dense core granule exocytosis"/>
    <property type="evidence" value="ECO:0007669"/>
    <property type="project" value="InterPro"/>
</dbReference>
<evidence type="ECO:0000256" key="9">
    <source>
        <dbReference type="ARBA" id="ARBA00023136"/>
    </source>
</evidence>
<evidence type="ECO:0000259" key="13">
    <source>
        <dbReference type="PROSITE" id="PS50004"/>
    </source>
</evidence>
<dbReference type="eggNOG" id="KOG3543">
    <property type="taxonomic scope" value="Eukaryota"/>
</dbReference>
<keyword evidence="3" id="KW-0268">Exocytosis</keyword>
<dbReference type="Gene3D" id="1.10.357.50">
    <property type="match status" value="1"/>
</dbReference>
<keyword evidence="8" id="KW-0446">Lipid-binding</keyword>